<accession>A0A914ZKG4</accession>
<keyword evidence="1" id="KW-1185">Reference proteome</keyword>
<name>A0A914ZKG4_PARUN</name>
<sequence>MHLKGVKRRIMEQSGLLIVMKTDGEFKKKWRLTQTEYVSALKYMRPRAEE</sequence>
<organism evidence="1 2">
    <name type="scientific">Parascaris univalens</name>
    <name type="common">Nematode worm</name>
    <dbReference type="NCBI Taxonomy" id="6257"/>
    <lineage>
        <taxon>Eukaryota</taxon>
        <taxon>Metazoa</taxon>
        <taxon>Ecdysozoa</taxon>
        <taxon>Nematoda</taxon>
        <taxon>Chromadorea</taxon>
        <taxon>Rhabditida</taxon>
        <taxon>Spirurina</taxon>
        <taxon>Ascaridomorpha</taxon>
        <taxon>Ascaridoidea</taxon>
        <taxon>Ascarididae</taxon>
        <taxon>Parascaris</taxon>
    </lineage>
</organism>
<dbReference type="AlphaFoldDB" id="A0A914ZKG4"/>
<reference evidence="2" key="1">
    <citation type="submission" date="2022-11" db="UniProtKB">
        <authorList>
            <consortium name="WormBaseParasite"/>
        </authorList>
    </citation>
    <scope>IDENTIFICATION</scope>
</reference>
<evidence type="ECO:0000313" key="2">
    <source>
        <dbReference type="WBParaSite" id="PgB06_g086_t01"/>
    </source>
</evidence>
<dbReference type="Proteomes" id="UP000887569">
    <property type="component" value="Unplaced"/>
</dbReference>
<dbReference type="WBParaSite" id="PgB06_g086_t01">
    <property type="protein sequence ID" value="PgB06_g086_t01"/>
    <property type="gene ID" value="PgB06_g086"/>
</dbReference>
<proteinExistence type="predicted"/>
<evidence type="ECO:0000313" key="1">
    <source>
        <dbReference type="Proteomes" id="UP000887569"/>
    </source>
</evidence>
<protein>
    <submittedName>
        <fullName evidence="2">Uncharacterized protein</fullName>
    </submittedName>
</protein>